<accession>A0A285T5D9</accession>
<dbReference type="EMBL" id="OBMR01000014">
    <property type="protein sequence ID" value="SOC16426.1"/>
    <property type="molecule type" value="Genomic_DNA"/>
</dbReference>
<evidence type="ECO:0000313" key="1">
    <source>
        <dbReference type="EMBL" id="SOC16426.1"/>
    </source>
</evidence>
<protein>
    <submittedName>
        <fullName evidence="1">Uncharacterized protein</fullName>
    </submittedName>
</protein>
<proteinExistence type="predicted"/>
<dbReference type="RefSeq" id="WP_097077181.1">
    <property type="nucleotide sequence ID" value="NZ_OBMR01000014.1"/>
</dbReference>
<sequence length="81" mass="9196">MKKNEYMAMIIKDYLRSLGKGTHTLTALEARKLPGMDDYAANSCYPNVCIAMDKVAKEYYVGTALNDHNQSSTYAYEYIVK</sequence>
<dbReference type="AlphaFoldDB" id="A0A285T5D9"/>
<gene>
    <name evidence="1" type="ORF">SAMN02910411_0398</name>
</gene>
<organism evidence="1 2">
    <name type="scientific">Pseudobutyrivibrio ruminis DSM 9787</name>
    <dbReference type="NCBI Taxonomy" id="1123011"/>
    <lineage>
        <taxon>Bacteria</taxon>
        <taxon>Bacillati</taxon>
        <taxon>Bacillota</taxon>
        <taxon>Clostridia</taxon>
        <taxon>Lachnospirales</taxon>
        <taxon>Lachnospiraceae</taxon>
        <taxon>Pseudobutyrivibrio</taxon>
    </lineage>
</organism>
<name>A0A285T5D9_9FIRM</name>
<reference evidence="1 2" key="1">
    <citation type="submission" date="2017-08" db="EMBL/GenBank/DDBJ databases">
        <authorList>
            <person name="de Groot N.N."/>
        </authorList>
    </citation>
    <scope>NUCLEOTIDE SEQUENCE [LARGE SCALE GENOMIC DNA]</scope>
    <source>
        <strain evidence="1 2">DSM 9787</strain>
    </source>
</reference>
<dbReference type="Proteomes" id="UP000219563">
    <property type="component" value="Unassembled WGS sequence"/>
</dbReference>
<evidence type="ECO:0000313" key="2">
    <source>
        <dbReference type="Proteomes" id="UP000219563"/>
    </source>
</evidence>